<comment type="caution">
    <text evidence="6">The sequence shown here is derived from an EMBL/GenBank/DDBJ whole genome shotgun (WGS) entry which is preliminary data.</text>
</comment>
<evidence type="ECO:0000259" key="4">
    <source>
        <dbReference type="Pfam" id="PF02563"/>
    </source>
</evidence>
<feature type="domain" description="Soluble ligand binding" evidence="5">
    <location>
        <begin position="797"/>
        <end position="843"/>
    </location>
</feature>
<keyword evidence="3" id="KW-0472">Membrane</keyword>
<dbReference type="InterPro" id="IPR019554">
    <property type="entry name" value="Soluble_ligand-bd"/>
</dbReference>
<evidence type="ECO:0000256" key="3">
    <source>
        <dbReference type="SAM" id="Phobius"/>
    </source>
</evidence>
<evidence type="ECO:0000313" key="6">
    <source>
        <dbReference type="EMBL" id="KKN37628.1"/>
    </source>
</evidence>
<dbReference type="PANTHER" id="PTHR33619:SF3">
    <property type="entry name" value="POLYSACCHARIDE EXPORT PROTEIN GFCE-RELATED"/>
    <property type="match status" value="1"/>
</dbReference>
<feature type="transmembrane region" description="Helical" evidence="3">
    <location>
        <begin position="7"/>
        <end position="32"/>
    </location>
</feature>
<keyword evidence="3" id="KW-1133">Transmembrane helix</keyword>
<sequence length="902" mass="99846">MVVDLGIYLLVKVFTQFISAFILLCSFSTLAFTPTPSQIEQFKKLPKAQQEALAEQYGVDISTITGTNQSNNQNSTQQQNSIGERTEPEKEELTDEERFKPKTDELKPYGYELFAGEPTTFMPSENAAVPDTYIVGPGDQLAISLYGKESNSYEVIVDREGRLSIPDLSPVEVAGLTFAEIKELVKAKVEQEVIGVKAFVSLGQLRSMRILVLGEAYKPGSYSVSSLTTVSHALFVSGGVSDIASLRNIKVKRAGKVIANFDLYDLLINGDSSNDIVLKPGDAVFIPSVGAQVRVEGAVKRPAIFELKKGESAKQLLAMAGGLKPNAYAKSAIVERFNFDRKEVLSVDFSKSQVNYIPQDGDRIRFNSVSSQYQNSVSLIGAVARPGNYQWHQGKRISDVLQSVHGDLLPQADLSYGLVIREININGDIEARQFDVAQAIIKNSENNLQLQSNDKIVIFSRFEEKEAELSALANMALSQEQQEQQQKAEQWHKFEQKEFEKYIGVNQEDEELVLEDNKILTIAEISKRKAKEEEDQELKPEDYALFSRHNLLAPIIAKFKQQASVQQAMQLVEISGNVTFPGIYPLMIGGEVSDLITAAGGLLESAYIKQAEITRIVASDGSKIEHLRFDLESAMKGDLQSNITLQSKDSINVFAIPNWQENVKVELKGELKFPGTYTIRRGETLTELLERAGGFSEFAEKKAAIFTRSSIKKQEEQQLARLSTELRRDIASKSFQNSVSSNTLSYEEMNKLLNDLASIEAVGRLVIDLPLIVEDKQNLVLQDGDVLYVPSKRDSISVIGEVNYSTSHLYKAGVSVDDYIDLSGGLKERAAEDRIYIIKANGSVKIPNTGGWFAVNNEDQLEPGDTIVIPMNADHMDRLTLWSTATQILYQLGVAVAAISGI</sequence>
<feature type="domain" description="Soluble ligand binding" evidence="5">
    <location>
        <begin position="572"/>
        <end position="623"/>
    </location>
</feature>
<evidence type="ECO:0008006" key="7">
    <source>
        <dbReference type="Google" id="ProtNLM"/>
    </source>
</evidence>
<dbReference type="Pfam" id="PF02563">
    <property type="entry name" value="Poly_export"/>
    <property type="match status" value="1"/>
</dbReference>
<dbReference type="InterPro" id="IPR003715">
    <property type="entry name" value="Poly_export_N"/>
</dbReference>
<feature type="domain" description="Polysaccharide export protein N-terminal" evidence="4">
    <location>
        <begin position="128"/>
        <end position="201"/>
    </location>
</feature>
<dbReference type="EMBL" id="LAZR01001882">
    <property type="protein sequence ID" value="KKN37628.1"/>
    <property type="molecule type" value="Genomic_DNA"/>
</dbReference>
<dbReference type="AlphaFoldDB" id="A0A0F9T7Z5"/>
<reference evidence="6" key="1">
    <citation type="journal article" date="2015" name="Nature">
        <title>Complex archaea that bridge the gap between prokaryotes and eukaryotes.</title>
        <authorList>
            <person name="Spang A."/>
            <person name="Saw J.H."/>
            <person name="Jorgensen S.L."/>
            <person name="Zaremba-Niedzwiedzka K."/>
            <person name="Martijn J."/>
            <person name="Lind A.E."/>
            <person name="van Eijk R."/>
            <person name="Schleper C."/>
            <person name="Guy L."/>
            <person name="Ettema T.J."/>
        </authorList>
    </citation>
    <scope>NUCLEOTIDE SEQUENCE</scope>
</reference>
<evidence type="ECO:0000256" key="1">
    <source>
        <dbReference type="ARBA" id="ARBA00022729"/>
    </source>
</evidence>
<feature type="domain" description="Soluble ligand binding" evidence="5">
    <location>
        <begin position="212"/>
        <end position="257"/>
    </location>
</feature>
<protein>
    <recommendedName>
        <fullName evidence="7">Soluble ligand binding domain-containing protein</fullName>
    </recommendedName>
</protein>
<accession>A0A0F9T7Z5</accession>
<organism evidence="6">
    <name type="scientific">marine sediment metagenome</name>
    <dbReference type="NCBI Taxonomy" id="412755"/>
    <lineage>
        <taxon>unclassified sequences</taxon>
        <taxon>metagenomes</taxon>
        <taxon>ecological metagenomes</taxon>
    </lineage>
</organism>
<feature type="compositionally biased region" description="Low complexity" evidence="2">
    <location>
        <begin position="64"/>
        <end position="83"/>
    </location>
</feature>
<dbReference type="InterPro" id="IPR049712">
    <property type="entry name" value="Poly_export"/>
</dbReference>
<dbReference type="Gene3D" id="3.10.560.10">
    <property type="entry name" value="Outer membrane lipoprotein wza domain like"/>
    <property type="match status" value="6"/>
</dbReference>
<feature type="domain" description="Soluble ligand binding" evidence="5">
    <location>
        <begin position="665"/>
        <end position="702"/>
    </location>
</feature>
<keyword evidence="3" id="KW-0812">Transmembrane</keyword>
<feature type="region of interest" description="Disordered" evidence="2">
    <location>
        <begin position="64"/>
        <end position="101"/>
    </location>
</feature>
<dbReference type="GO" id="GO:0015159">
    <property type="term" value="F:polysaccharide transmembrane transporter activity"/>
    <property type="evidence" value="ECO:0007669"/>
    <property type="project" value="InterPro"/>
</dbReference>
<gene>
    <name evidence="6" type="ORF">LCGC14_0761650</name>
</gene>
<evidence type="ECO:0000256" key="2">
    <source>
        <dbReference type="SAM" id="MobiDB-lite"/>
    </source>
</evidence>
<keyword evidence="1" id="KW-0732">Signal</keyword>
<dbReference type="Pfam" id="PF10531">
    <property type="entry name" value="SLBB"/>
    <property type="match status" value="5"/>
</dbReference>
<feature type="domain" description="Soluble ligand binding" evidence="5">
    <location>
        <begin position="293"/>
        <end position="337"/>
    </location>
</feature>
<dbReference type="PANTHER" id="PTHR33619">
    <property type="entry name" value="POLYSACCHARIDE EXPORT PROTEIN GFCE-RELATED"/>
    <property type="match status" value="1"/>
</dbReference>
<name>A0A0F9T7Z5_9ZZZZ</name>
<evidence type="ECO:0000259" key="5">
    <source>
        <dbReference type="Pfam" id="PF10531"/>
    </source>
</evidence>
<proteinExistence type="predicted"/>